<dbReference type="Proteomes" id="UP000324222">
    <property type="component" value="Unassembled WGS sequence"/>
</dbReference>
<dbReference type="EMBL" id="VSRR010000126">
    <property type="protein sequence ID" value="MPC10671.1"/>
    <property type="molecule type" value="Genomic_DNA"/>
</dbReference>
<evidence type="ECO:0000313" key="2">
    <source>
        <dbReference type="Proteomes" id="UP000324222"/>
    </source>
</evidence>
<accession>A0A5B7CPG2</accession>
<sequence length="67" mass="7211">MSENAIPYSASAVSWSIGQQASGAELSLLLTRALCLGGGRELLPNRLQSFRLSFQLSEKDPNSTLTK</sequence>
<organism evidence="1 2">
    <name type="scientific">Portunus trituberculatus</name>
    <name type="common">Swimming crab</name>
    <name type="synonym">Neptunus trituberculatus</name>
    <dbReference type="NCBI Taxonomy" id="210409"/>
    <lineage>
        <taxon>Eukaryota</taxon>
        <taxon>Metazoa</taxon>
        <taxon>Ecdysozoa</taxon>
        <taxon>Arthropoda</taxon>
        <taxon>Crustacea</taxon>
        <taxon>Multicrustacea</taxon>
        <taxon>Malacostraca</taxon>
        <taxon>Eumalacostraca</taxon>
        <taxon>Eucarida</taxon>
        <taxon>Decapoda</taxon>
        <taxon>Pleocyemata</taxon>
        <taxon>Brachyura</taxon>
        <taxon>Eubrachyura</taxon>
        <taxon>Portunoidea</taxon>
        <taxon>Portunidae</taxon>
        <taxon>Portuninae</taxon>
        <taxon>Portunus</taxon>
    </lineage>
</organism>
<comment type="caution">
    <text evidence="1">The sequence shown here is derived from an EMBL/GenBank/DDBJ whole genome shotgun (WGS) entry which is preliminary data.</text>
</comment>
<protein>
    <submittedName>
        <fullName evidence="1">Uncharacterized protein</fullName>
    </submittedName>
</protein>
<evidence type="ECO:0000313" key="1">
    <source>
        <dbReference type="EMBL" id="MPC10671.1"/>
    </source>
</evidence>
<name>A0A5B7CPG2_PORTR</name>
<gene>
    <name evidence="1" type="ORF">E2C01_003310</name>
</gene>
<reference evidence="1 2" key="1">
    <citation type="submission" date="2019-05" db="EMBL/GenBank/DDBJ databases">
        <title>Another draft genome of Portunus trituberculatus and its Hox gene families provides insights of decapod evolution.</title>
        <authorList>
            <person name="Jeong J.-H."/>
            <person name="Song I."/>
            <person name="Kim S."/>
            <person name="Choi T."/>
            <person name="Kim D."/>
            <person name="Ryu S."/>
            <person name="Kim W."/>
        </authorList>
    </citation>
    <scope>NUCLEOTIDE SEQUENCE [LARGE SCALE GENOMIC DNA]</scope>
    <source>
        <tissue evidence="1">Muscle</tissue>
    </source>
</reference>
<proteinExistence type="predicted"/>
<keyword evidence="2" id="KW-1185">Reference proteome</keyword>
<dbReference type="AlphaFoldDB" id="A0A5B7CPG2"/>